<dbReference type="Proteomes" id="UP001277972">
    <property type="component" value="Unassembled WGS sequence"/>
</dbReference>
<gene>
    <name evidence="1" type="ORF">SH601_12915</name>
</gene>
<organism evidence="1 2">
    <name type="scientific">Gracilibacillus pellucidus</name>
    <dbReference type="NCBI Taxonomy" id="3095368"/>
    <lineage>
        <taxon>Bacteria</taxon>
        <taxon>Bacillati</taxon>
        <taxon>Bacillota</taxon>
        <taxon>Bacilli</taxon>
        <taxon>Bacillales</taxon>
        <taxon>Bacillaceae</taxon>
        <taxon>Gracilibacillus</taxon>
    </lineage>
</organism>
<name>A0ACC6M7Y7_9BACI</name>
<evidence type="ECO:0000313" key="1">
    <source>
        <dbReference type="EMBL" id="MDX8046887.1"/>
    </source>
</evidence>
<accession>A0ACC6M7Y7</accession>
<protein>
    <submittedName>
        <fullName evidence="1">RICIN domain-containing protein</fullName>
    </submittedName>
</protein>
<keyword evidence="2" id="KW-1185">Reference proteome</keyword>
<dbReference type="EMBL" id="JAWZSR010000007">
    <property type="protein sequence ID" value="MDX8046887.1"/>
    <property type="molecule type" value="Genomic_DNA"/>
</dbReference>
<evidence type="ECO:0000313" key="2">
    <source>
        <dbReference type="Proteomes" id="UP001277972"/>
    </source>
</evidence>
<comment type="caution">
    <text evidence="1">The sequence shown here is derived from an EMBL/GenBank/DDBJ whole genome shotgun (WGS) entry which is preliminary data.</text>
</comment>
<sequence length="536" mass="57744">MKFIKCIIFFALVIVLSIISVNADVHAETVNATEFGVTADEHVSQTNRLHNAMRYFYDRGVEGTVYLPAGTYYVAEELRFHAGVHLVGDGIGQTVIKKMGSGSSYVVGNPILHGNSDDLNVSVSNITFDADRTNRSSEGLSQVGGFNINAKISNLTLDSIEIKDATNGAILRRMRDSVITNSVFDQTSGHSIATGAENYPVGEFTNVEITDNLITNSVGGSGINLSRATYTTVRNNQVINTEQQNDSYGGIRIPNGGANNIVEDNVIQSYPRGIFVLTGATNNTITGNTIIDSRIHGILVQADGNTFTNNTIVQNSLNPESIIRLAPGSNNTVADNIISTYDGYNNPGIRLTGNSSHNNIINNSIDTNGTLVSNEAGSSNTISGNTRFHSPSLQANTAYQLVNRHSGKLLEVAEGDTSDGANVQQWTSNGCSCQNWSITRNGVGYYNIVNQNSSKSLDVYEFSAANGANIVQWSNLNGTNQQWSAVPNKDGYVRFINRHSGKALEVEGRSNDNGGNVVQWQDNKGANQQWSIVSAN</sequence>
<reference evidence="1" key="1">
    <citation type="submission" date="2023-11" db="EMBL/GenBank/DDBJ databases">
        <title>Gracilibacillus pellucida a moderately halophilic bacterium isolated from saline soil in Xinjiang province.</title>
        <authorList>
            <person name="Zhang Z."/>
            <person name="Tan F."/>
            <person name="Wang Y."/>
            <person name="Xia M."/>
        </authorList>
    </citation>
    <scope>NUCLEOTIDE SEQUENCE</scope>
    <source>
        <strain evidence="1">S3-1-1</strain>
    </source>
</reference>
<proteinExistence type="predicted"/>